<comment type="caution">
    <text evidence="6">The sequence shown here is derived from an EMBL/GenBank/DDBJ whole genome shotgun (WGS) entry which is preliminary data.</text>
</comment>
<evidence type="ECO:0000313" key="6">
    <source>
        <dbReference type="EMBL" id="HIU92396.1"/>
    </source>
</evidence>
<dbReference type="SUPFAM" id="SSF88713">
    <property type="entry name" value="Glycoside hydrolase/deacetylase"/>
    <property type="match status" value="1"/>
</dbReference>
<dbReference type="GO" id="GO:0019213">
    <property type="term" value="F:deacetylase activity"/>
    <property type="evidence" value="ECO:0007669"/>
    <property type="project" value="TreeGrafter"/>
</dbReference>
<dbReference type="EMBL" id="DVOD01000033">
    <property type="protein sequence ID" value="HIU92396.1"/>
    <property type="molecule type" value="Genomic_DNA"/>
</dbReference>
<protein>
    <submittedName>
        <fullName evidence="6">ChbG/HpnK family deacetylase</fullName>
    </submittedName>
</protein>
<dbReference type="PANTHER" id="PTHR31609">
    <property type="entry name" value="YDJC DEACETYLASE FAMILY MEMBER"/>
    <property type="match status" value="1"/>
</dbReference>
<dbReference type="GO" id="GO:0005975">
    <property type="term" value="P:carbohydrate metabolic process"/>
    <property type="evidence" value="ECO:0007669"/>
    <property type="project" value="InterPro"/>
</dbReference>
<keyword evidence="3" id="KW-0378">Hydrolase</keyword>
<evidence type="ECO:0000256" key="2">
    <source>
        <dbReference type="ARBA" id="ARBA00022723"/>
    </source>
</evidence>
<evidence type="ECO:0000256" key="5">
    <source>
        <dbReference type="ARBA" id="ARBA00023277"/>
    </source>
</evidence>
<accession>A0A9D1SRR0</accession>
<keyword evidence="2" id="KW-0479">Metal-binding</keyword>
<comment type="cofactor">
    <cofactor evidence="1">
        <name>Mg(2+)</name>
        <dbReference type="ChEBI" id="CHEBI:18420"/>
    </cofactor>
</comment>
<evidence type="ECO:0000313" key="7">
    <source>
        <dbReference type="Proteomes" id="UP000886748"/>
    </source>
</evidence>
<evidence type="ECO:0000256" key="4">
    <source>
        <dbReference type="ARBA" id="ARBA00022842"/>
    </source>
</evidence>
<reference evidence="6" key="2">
    <citation type="journal article" date="2021" name="PeerJ">
        <title>Extensive microbial diversity within the chicken gut microbiome revealed by metagenomics and culture.</title>
        <authorList>
            <person name="Gilroy R."/>
            <person name="Ravi A."/>
            <person name="Getino M."/>
            <person name="Pursley I."/>
            <person name="Horton D.L."/>
            <person name="Alikhan N.F."/>
            <person name="Baker D."/>
            <person name="Gharbi K."/>
            <person name="Hall N."/>
            <person name="Watson M."/>
            <person name="Adriaenssens E.M."/>
            <person name="Foster-Nyarko E."/>
            <person name="Jarju S."/>
            <person name="Secka A."/>
            <person name="Antonio M."/>
            <person name="Oren A."/>
            <person name="Chaudhuri R.R."/>
            <person name="La Ragione R."/>
            <person name="Hildebrand F."/>
            <person name="Pallen M.J."/>
        </authorList>
    </citation>
    <scope>NUCLEOTIDE SEQUENCE</scope>
    <source>
        <strain evidence="6">CHK154-7741</strain>
    </source>
</reference>
<evidence type="ECO:0000256" key="3">
    <source>
        <dbReference type="ARBA" id="ARBA00022801"/>
    </source>
</evidence>
<name>A0A9D1SRR0_9CLOT</name>
<dbReference type="Pfam" id="PF04794">
    <property type="entry name" value="YdjC"/>
    <property type="match status" value="1"/>
</dbReference>
<dbReference type="Gene3D" id="3.20.20.370">
    <property type="entry name" value="Glycoside hydrolase/deacetylase"/>
    <property type="match status" value="1"/>
</dbReference>
<keyword evidence="5" id="KW-0119">Carbohydrate metabolism</keyword>
<dbReference type="GO" id="GO:0016787">
    <property type="term" value="F:hydrolase activity"/>
    <property type="evidence" value="ECO:0007669"/>
    <property type="project" value="UniProtKB-KW"/>
</dbReference>
<dbReference type="AlphaFoldDB" id="A0A9D1SRR0"/>
<dbReference type="InterPro" id="IPR006879">
    <property type="entry name" value="YdjC-like"/>
</dbReference>
<dbReference type="PANTHER" id="PTHR31609:SF1">
    <property type="entry name" value="CARBOHYDRATE DEACETYLASE"/>
    <property type="match status" value="1"/>
</dbReference>
<reference evidence="6" key="1">
    <citation type="submission" date="2020-10" db="EMBL/GenBank/DDBJ databases">
        <authorList>
            <person name="Gilroy R."/>
        </authorList>
    </citation>
    <scope>NUCLEOTIDE SEQUENCE</scope>
    <source>
        <strain evidence="6">CHK154-7741</strain>
    </source>
</reference>
<gene>
    <name evidence="6" type="ORF">IAD26_04595</name>
</gene>
<sequence length="286" mass="32949">MEEKKQLIINADDFGISNSANQAVFAAFKNGILTSTSIMANAPAFENAINLIPELKGISIGVHLNIIEFATLKENPKEKSLLYDKNGNYNNNYLALIQKSYNKDFLNEVEEDFRLQIETVLDRTTVDHIDSHVHVHAIPEIFKIVCKLAREYGIKNIRTQFEYPYFVPDIKKYLSIKYPLNLIKIALLNTFTLINKKYLYDNFNEIKTNENFIGVNYTGYMDKNTLLYALKNVKQRTEAILHPSFDTNDSLHYTEYQALINEEFKLAVKQAGIELINFSNEKKSIV</sequence>
<dbReference type="GO" id="GO:0046872">
    <property type="term" value="F:metal ion binding"/>
    <property type="evidence" value="ECO:0007669"/>
    <property type="project" value="UniProtKB-KW"/>
</dbReference>
<dbReference type="InterPro" id="IPR011330">
    <property type="entry name" value="Glyco_hydro/deAcase_b/a-brl"/>
</dbReference>
<evidence type="ECO:0000256" key="1">
    <source>
        <dbReference type="ARBA" id="ARBA00001946"/>
    </source>
</evidence>
<organism evidence="6 7">
    <name type="scientific">Candidatus Limenecus avicola</name>
    <dbReference type="NCBI Taxonomy" id="2840847"/>
    <lineage>
        <taxon>Bacteria</taxon>
        <taxon>Bacillati</taxon>
        <taxon>Bacillota</taxon>
        <taxon>Clostridia</taxon>
        <taxon>Eubacteriales</taxon>
        <taxon>Clostridiaceae</taxon>
        <taxon>Clostridiaceae incertae sedis</taxon>
        <taxon>Candidatus Limenecus</taxon>
    </lineage>
</organism>
<proteinExistence type="predicted"/>
<keyword evidence="4" id="KW-0460">Magnesium</keyword>
<dbReference type="Proteomes" id="UP000886748">
    <property type="component" value="Unassembled WGS sequence"/>
</dbReference>